<keyword evidence="1" id="KW-1133">Transmembrane helix</keyword>
<dbReference type="AlphaFoldDB" id="A0AAJ4AZ67"/>
<dbReference type="RefSeq" id="WP_096116789.1">
    <property type="nucleotide sequence ID" value="NZ_CP047267.1"/>
</dbReference>
<gene>
    <name evidence="2" type="ORF">N026_12125</name>
</gene>
<protein>
    <submittedName>
        <fullName evidence="2">Uncharacterized protein</fullName>
    </submittedName>
</protein>
<evidence type="ECO:0000256" key="1">
    <source>
        <dbReference type="SAM" id="Phobius"/>
    </source>
</evidence>
<evidence type="ECO:0000313" key="3">
    <source>
        <dbReference type="Proteomes" id="UP000464688"/>
    </source>
</evidence>
<accession>A0AAJ4AZ67</accession>
<proteinExistence type="predicted"/>
<sequence>MTAEARARHVVAYAIKKDQEQYILVGSPLLILSFMRALVSYADVAFAFKEGPSIDGSLRMVSSLVIESLKIKIP</sequence>
<feature type="transmembrane region" description="Helical" evidence="1">
    <location>
        <begin position="21"/>
        <end position="42"/>
    </location>
</feature>
<keyword evidence="1" id="KW-0812">Transmembrane</keyword>
<reference evidence="2 3" key="1">
    <citation type="journal article" date="2014" name="Genome Announc.">
        <title>Draft Genome Sequences of a Phylogenetically Diverse Suite of Pseudomonas syringae Strains from Multiple Source Populations.</title>
        <authorList>
            <person name="Baltrus D.A."/>
            <person name="Yourstone S."/>
            <person name="Lind A."/>
            <person name="Guilbaud C."/>
            <person name="Sands D.C."/>
            <person name="Jones C.D."/>
            <person name="Morris C.E."/>
            <person name="Dangl J.L."/>
        </authorList>
    </citation>
    <scope>NUCLEOTIDE SEQUENCE [LARGE SCALE GENOMIC DNA]</scope>
    <source>
        <strain evidence="2 3">UB303</strain>
    </source>
</reference>
<organism evidence="2 3">
    <name type="scientific">Pseudomonas syringae UB303</name>
    <dbReference type="NCBI Taxonomy" id="1357287"/>
    <lineage>
        <taxon>Bacteria</taxon>
        <taxon>Pseudomonadati</taxon>
        <taxon>Pseudomonadota</taxon>
        <taxon>Gammaproteobacteria</taxon>
        <taxon>Pseudomonadales</taxon>
        <taxon>Pseudomonadaceae</taxon>
        <taxon>Pseudomonas</taxon>
        <taxon>Pseudomonas syringae</taxon>
    </lineage>
</organism>
<dbReference type="Proteomes" id="UP000464688">
    <property type="component" value="Chromosome"/>
</dbReference>
<name>A0AAJ4AZ67_PSESX</name>
<keyword evidence="1" id="KW-0472">Membrane</keyword>
<dbReference type="EMBL" id="CP047267">
    <property type="protein sequence ID" value="QHF08193.1"/>
    <property type="molecule type" value="Genomic_DNA"/>
</dbReference>
<evidence type="ECO:0000313" key="2">
    <source>
        <dbReference type="EMBL" id="QHF08193.1"/>
    </source>
</evidence>